<dbReference type="InterPro" id="IPR023753">
    <property type="entry name" value="FAD/NAD-binding_dom"/>
</dbReference>
<gene>
    <name evidence="10" type="ORF">JKF63_03975</name>
</gene>
<feature type="binding site" evidence="6">
    <location>
        <position position="71"/>
    </location>
    <ligand>
        <name>FAD</name>
        <dbReference type="ChEBI" id="CHEBI:57692"/>
    </ligand>
</feature>
<feature type="compositionally biased region" description="Polar residues" evidence="7">
    <location>
        <begin position="569"/>
        <end position="587"/>
    </location>
</feature>
<dbReference type="InterPro" id="IPR001100">
    <property type="entry name" value="Pyr_nuc-diS_OxRdtase"/>
</dbReference>
<dbReference type="Pfam" id="PF07992">
    <property type="entry name" value="Pyr_redox_2"/>
    <property type="match status" value="1"/>
</dbReference>
<comment type="similarity">
    <text evidence="1">Belongs to the class-I pyridine nucleotide-disulfide oxidoreductase family.</text>
</comment>
<dbReference type="SUPFAM" id="SSF51905">
    <property type="entry name" value="FAD/NAD(P)-binding domain"/>
    <property type="match status" value="1"/>
</dbReference>
<evidence type="ECO:0000256" key="7">
    <source>
        <dbReference type="SAM" id="MobiDB-lite"/>
    </source>
</evidence>
<comment type="cofactor">
    <cofactor evidence="6">
        <name>FAD</name>
        <dbReference type="ChEBI" id="CHEBI:57692"/>
    </cofactor>
    <text evidence="6">Binds 1 FAD per subunit.</text>
</comment>
<dbReference type="GO" id="GO:0005739">
    <property type="term" value="C:mitochondrion"/>
    <property type="evidence" value="ECO:0007669"/>
    <property type="project" value="TreeGrafter"/>
</dbReference>
<dbReference type="PIRSF" id="PIRSF000350">
    <property type="entry name" value="Mercury_reductase_MerA"/>
    <property type="match status" value="1"/>
</dbReference>
<dbReference type="Gene3D" id="3.50.50.60">
    <property type="entry name" value="FAD/NAD(P)-binding domain"/>
    <property type="match status" value="2"/>
</dbReference>
<accession>A0A836HUB5</accession>
<keyword evidence="4" id="KW-0560">Oxidoreductase</keyword>
<dbReference type="EMBL" id="JAFJZO010000031">
    <property type="protein sequence ID" value="KAG5497709.1"/>
    <property type="molecule type" value="Genomic_DNA"/>
</dbReference>
<feature type="domain" description="Pyridine nucleotide-disulphide oxidoreductase dimerisation" evidence="8">
    <location>
        <begin position="394"/>
        <end position="501"/>
    </location>
</feature>
<keyword evidence="5 6" id="KW-0520">NAD</keyword>
<dbReference type="PRINTS" id="PR00411">
    <property type="entry name" value="PNDRDTASEI"/>
</dbReference>
<dbReference type="InterPro" id="IPR050151">
    <property type="entry name" value="Class-I_Pyr_Nuc-Dis_Oxidored"/>
</dbReference>
<dbReference type="AlphaFoldDB" id="A0A836HUB5"/>
<evidence type="ECO:0000256" key="2">
    <source>
        <dbReference type="ARBA" id="ARBA00022630"/>
    </source>
</evidence>
<evidence type="ECO:0000313" key="10">
    <source>
        <dbReference type="EMBL" id="KAG5497709.1"/>
    </source>
</evidence>
<dbReference type="Pfam" id="PF02852">
    <property type="entry name" value="Pyr_redox_dim"/>
    <property type="match status" value="1"/>
</dbReference>
<evidence type="ECO:0000256" key="4">
    <source>
        <dbReference type="ARBA" id="ARBA00023002"/>
    </source>
</evidence>
<feature type="binding site" evidence="6">
    <location>
        <begin position="205"/>
        <end position="212"/>
    </location>
    <ligand>
        <name>NAD(+)</name>
        <dbReference type="ChEBI" id="CHEBI:57540"/>
    </ligand>
</feature>
<evidence type="ECO:0000313" key="11">
    <source>
        <dbReference type="Proteomes" id="UP000674318"/>
    </source>
</evidence>
<dbReference type="PANTHER" id="PTHR22912">
    <property type="entry name" value="DISULFIDE OXIDOREDUCTASE"/>
    <property type="match status" value="1"/>
</dbReference>
<sequence length="587" mass="63902">MLRLTFCTFTRPRGWTAASRDKTHFDVCIIGSGPAGVAAALRAVDYNKRVCIVEKTRLGGCDLWNGALQSKTMWEYSNAMSKLSGKAAVRLYGDSLDNYFEMDEVKMRRSMQRVSHIREEQIRAALKASPNVELVFGKATFSSNNEIQCHNQLTKVYRSITADYFIIATGSKPRAHPFVEADGKLVMTSDHIMQAPLPRSLVIVGAGIIGCEFANIIAGLGKTKVSIIDKASHILPSEDPDIVHIIEEGMTRAGVVVHHNSDLYDMQPWEETDEEAQARHPANPASQSGVQYTVMDRSTRKLTTFQVDRALISVGRVPDYSNLGIENTTLKTRGNHLHVNEFGQCVGTPHIFAVGDAATRMQLVSMAETQAKLAVDYIYGTVPRVIPNLTETMSSIAFLSRAVASVGYNESQCRKKGIAYVAARYSYEVVSRAVAAANTQGFVKIIVTDDPEQRILGVRAVGMNASTLVDIASLAIQNRQTVFDLAGRLTAYPAVSQAFQECLRCILDRPAHPHAKPACGVKLTKWAPADMGRGIVYKGKGAAGEPKQLCVKHIGERPAQRCGAAPATTEATGNATSRSNANVSAED</sequence>
<dbReference type="FunFam" id="3.30.390.30:FF:000001">
    <property type="entry name" value="Dihydrolipoyl dehydrogenase"/>
    <property type="match status" value="1"/>
</dbReference>
<evidence type="ECO:0000256" key="1">
    <source>
        <dbReference type="ARBA" id="ARBA00007532"/>
    </source>
</evidence>
<keyword evidence="2" id="KW-0285">Flavoprotein</keyword>
<dbReference type="SUPFAM" id="SSF55424">
    <property type="entry name" value="FAD/NAD-linked reductases, dimerisation (C-terminal) domain"/>
    <property type="match status" value="1"/>
</dbReference>
<feature type="region of interest" description="Disordered" evidence="7">
    <location>
        <begin position="561"/>
        <end position="587"/>
    </location>
</feature>
<feature type="binding site" evidence="6">
    <location>
        <position position="315"/>
    </location>
    <ligand>
        <name>NAD(+)</name>
        <dbReference type="ChEBI" id="CHEBI:57540"/>
    </ligand>
</feature>
<feature type="binding site" evidence="6">
    <location>
        <position position="356"/>
    </location>
    <ligand>
        <name>FAD</name>
        <dbReference type="ChEBI" id="CHEBI:57692"/>
    </ligand>
</feature>
<evidence type="ECO:0000259" key="9">
    <source>
        <dbReference type="Pfam" id="PF07992"/>
    </source>
</evidence>
<dbReference type="InterPro" id="IPR004099">
    <property type="entry name" value="Pyr_nucl-diS_OxRdtase_dimer"/>
</dbReference>
<dbReference type="RefSeq" id="XP_067755177.1">
    <property type="nucleotide sequence ID" value="XM_067899971.1"/>
</dbReference>
<dbReference type="PRINTS" id="PR00368">
    <property type="entry name" value="FADPNR"/>
</dbReference>
<comment type="caution">
    <text evidence="10">The sequence shown here is derived from an EMBL/GenBank/DDBJ whole genome shotgun (WGS) entry which is preliminary data.</text>
</comment>
<dbReference type="GO" id="GO:0045252">
    <property type="term" value="C:oxoglutarate dehydrogenase complex"/>
    <property type="evidence" value="ECO:0007669"/>
    <property type="project" value="TreeGrafter"/>
</dbReference>
<dbReference type="GO" id="GO:0004148">
    <property type="term" value="F:dihydrolipoyl dehydrogenase (NADH) activity"/>
    <property type="evidence" value="ECO:0007669"/>
    <property type="project" value="TreeGrafter"/>
</dbReference>
<proteinExistence type="inferred from homology"/>
<feature type="binding site" evidence="6">
    <location>
        <begin position="169"/>
        <end position="171"/>
    </location>
    <ligand>
        <name>FAD</name>
        <dbReference type="ChEBI" id="CHEBI:57692"/>
    </ligand>
</feature>
<name>A0A836HUB5_9TRYP</name>
<dbReference type="PANTHER" id="PTHR22912:SF94">
    <property type="entry name" value="DIHYDROLIPOAMIDE DEHYDROGENASE, POINT MUTATION"/>
    <property type="match status" value="1"/>
</dbReference>
<evidence type="ECO:0000256" key="6">
    <source>
        <dbReference type="PIRSR" id="PIRSR000350-3"/>
    </source>
</evidence>
<dbReference type="InterPro" id="IPR016156">
    <property type="entry name" value="FAD/NAD-linked_Rdtase_dimer_sf"/>
</dbReference>
<dbReference type="OrthoDB" id="361797at2759"/>
<keyword evidence="3 6" id="KW-0274">FAD</keyword>
<organism evidence="10 11">
    <name type="scientific">Porcisia hertigi</name>
    <dbReference type="NCBI Taxonomy" id="2761500"/>
    <lineage>
        <taxon>Eukaryota</taxon>
        <taxon>Discoba</taxon>
        <taxon>Euglenozoa</taxon>
        <taxon>Kinetoplastea</taxon>
        <taxon>Metakinetoplastina</taxon>
        <taxon>Trypanosomatida</taxon>
        <taxon>Trypanosomatidae</taxon>
        <taxon>Leishmaniinae</taxon>
        <taxon>Porcisia</taxon>
    </lineage>
</organism>
<feature type="domain" description="FAD/NAD(P)-binding" evidence="9">
    <location>
        <begin position="25"/>
        <end position="371"/>
    </location>
</feature>
<evidence type="ECO:0000256" key="5">
    <source>
        <dbReference type="ARBA" id="ARBA00023027"/>
    </source>
</evidence>
<evidence type="ECO:0000259" key="8">
    <source>
        <dbReference type="Pfam" id="PF02852"/>
    </source>
</evidence>
<dbReference type="GO" id="GO:0006103">
    <property type="term" value="P:2-oxoglutarate metabolic process"/>
    <property type="evidence" value="ECO:0007669"/>
    <property type="project" value="TreeGrafter"/>
</dbReference>
<dbReference type="Gene3D" id="3.30.390.30">
    <property type="match status" value="1"/>
</dbReference>
<evidence type="ECO:0000256" key="3">
    <source>
        <dbReference type="ARBA" id="ARBA00022827"/>
    </source>
</evidence>
<dbReference type="GO" id="GO:0050660">
    <property type="term" value="F:flavin adenine dinucleotide binding"/>
    <property type="evidence" value="ECO:0007669"/>
    <property type="project" value="TreeGrafter"/>
</dbReference>
<keyword evidence="6" id="KW-0547">Nucleotide-binding</keyword>
<dbReference type="GeneID" id="94290048"/>
<protein>
    <submittedName>
        <fullName evidence="10">Uncharacterized protein</fullName>
    </submittedName>
</protein>
<keyword evidence="11" id="KW-1185">Reference proteome</keyword>
<reference evidence="10 11" key="1">
    <citation type="submission" date="2021-02" db="EMBL/GenBank/DDBJ databases">
        <title>Porcisia hertigi Genome sequencing and assembly.</title>
        <authorList>
            <person name="Almutairi H."/>
            <person name="Gatherer D."/>
        </authorList>
    </citation>
    <scope>NUCLEOTIDE SEQUENCE [LARGE SCALE GENOMIC DNA]</scope>
    <source>
        <strain evidence="10 11">C119</strain>
    </source>
</reference>
<dbReference type="Proteomes" id="UP000674318">
    <property type="component" value="Unassembled WGS sequence"/>
</dbReference>
<dbReference type="InterPro" id="IPR036188">
    <property type="entry name" value="FAD/NAD-bd_sf"/>
</dbReference>
<dbReference type="KEGG" id="phet:94290048"/>